<proteinExistence type="inferred from homology"/>
<organism evidence="3 4">
    <name type="scientific">Neobacillus mesonae</name>
    <dbReference type="NCBI Taxonomy" id="1193713"/>
    <lineage>
        <taxon>Bacteria</taxon>
        <taxon>Bacillati</taxon>
        <taxon>Bacillota</taxon>
        <taxon>Bacilli</taxon>
        <taxon>Bacillales</taxon>
        <taxon>Bacillaceae</taxon>
        <taxon>Neobacillus</taxon>
    </lineage>
</organism>
<accession>A0A3Q9QPN3</accession>
<evidence type="ECO:0000256" key="2">
    <source>
        <dbReference type="SAM" id="Phobius"/>
    </source>
</evidence>
<dbReference type="RefSeq" id="WP_127484682.1">
    <property type="nucleotide sequence ID" value="NZ_CP022572.1"/>
</dbReference>
<keyword evidence="2" id="KW-0812">Transmembrane</keyword>
<evidence type="ECO:0000256" key="1">
    <source>
        <dbReference type="ARBA" id="ARBA00010163"/>
    </source>
</evidence>
<dbReference type="Proteomes" id="UP000282892">
    <property type="component" value="Chromosome"/>
</dbReference>
<keyword evidence="4" id="KW-1185">Reference proteome</keyword>
<sequence length="395" mass="46112">MNDKTIQMDSMAYHFSIHDDKWELKLAKSQTRVKDQRQLALLNENTDLFVPVTVTAEDDQFTFSFTVSGKAKKWEDVRKLGRNDKLRLLCNLARFRKLLTTRMTFFLHPDNLLFDDNLLAALVYRGIRDIVPPFEINEEYFLLQYKCLTVALFSKKYSFDELYSGSLKQANDTEFERQVGTVNDLDALIKLLETSYQREQLETAKRMQIVPKKRFRLFKQLTFSMLALVVILAAPLIYVSFNKIPYQNHLLEAHRHFLAVDYGNVINDLESVNPEKLTDTGKYILAYSYIQTEPLDAAPKDNILKNISLKSDSSYLLYWIYNGRGDFDRSIDLAKYIDDPTLIMYGFVKKIEQAKNDPNLSGTEREKEIQDYQEQLKAYTDKYGLNPILNKENNE</sequence>
<dbReference type="Pfam" id="PF10140">
    <property type="entry name" value="YukC"/>
    <property type="match status" value="1"/>
</dbReference>
<comment type="similarity">
    <text evidence="1">Belongs to the EssB family.</text>
</comment>
<dbReference type="AlphaFoldDB" id="A0A3Q9QPN3"/>
<keyword evidence="2" id="KW-0472">Membrane</keyword>
<dbReference type="Gene3D" id="1.25.40.680">
    <property type="entry name" value="Type VII secretion system EssB, C-terminal-like domain"/>
    <property type="match status" value="1"/>
</dbReference>
<name>A0A3Q9QPN3_9BACI</name>
<dbReference type="InterPro" id="IPR042565">
    <property type="entry name" value="T7SS_EssB_C"/>
</dbReference>
<dbReference type="Gene3D" id="1.10.510.10">
    <property type="entry name" value="Transferase(Phosphotransferase) domain 1"/>
    <property type="match status" value="1"/>
</dbReference>
<evidence type="ECO:0000313" key="4">
    <source>
        <dbReference type="Proteomes" id="UP000282892"/>
    </source>
</evidence>
<feature type="transmembrane region" description="Helical" evidence="2">
    <location>
        <begin position="221"/>
        <end position="241"/>
    </location>
</feature>
<dbReference type="NCBIfam" id="TIGR03926">
    <property type="entry name" value="T7_EssB"/>
    <property type="match status" value="1"/>
</dbReference>
<evidence type="ECO:0000313" key="3">
    <source>
        <dbReference type="EMBL" id="AZU60150.1"/>
    </source>
</evidence>
<dbReference type="EMBL" id="CP022572">
    <property type="protein sequence ID" value="AZU60150.1"/>
    <property type="molecule type" value="Genomic_DNA"/>
</dbReference>
<protein>
    <submittedName>
        <fullName evidence="3">Type VII secretion protein EssB</fullName>
    </submittedName>
</protein>
<reference evidence="3 4" key="1">
    <citation type="submission" date="2017-07" db="EMBL/GenBank/DDBJ databases">
        <title>The complete genome sequence of Bacillus mesonae strain H20-5, an efficient strain improving plant abiotic stress resistance.</title>
        <authorList>
            <person name="Kim S.Y."/>
            <person name="Song H."/>
            <person name="Sang M.K."/>
            <person name="Weon H.-Y."/>
            <person name="Song J."/>
        </authorList>
    </citation>
    <scope>NUCLEOTIDE SEQUENCE [LARGE SCALE GENOMIC DNA]</scope>
    <source>
        <strain evidence="3 4">H20-5</strain>
    </source>
</reference>
<dbReference type="STRING" id="1193713.GCA_001636315_02940"/>
<dbReference type="InterPro" id="IPR018778">
    <property type="entry name" value="T7SS_EssB"/>
</dbReference>
<dbReference type="KEGG" id="nmk:CHR53_02085"/>
<keyword evidence="2" id="KW-1133">Transmembrane helix</keyword>
<dbReference type="OrthoDB" id="4975281at2"/>
<gene>
    <name evidence="3" type="primary">essB</name>
    <name evidence="3" type="ORF">CHR53_02085</name>
</gene>